<name>A0AAV0QBX8_9ROSI</name>
<dbReference type="Proteomes" id="UP001154282">
    <property type="component" value="Unassembled WGS sequence"/>
</dbReference>
<evidence type="ECO:0000313" key="1">
    <source>
        <dbReference type="EMBL" id="CAI0541782.1"/>
    </source>
</evidence>
<evidence type="ECO:0000313" key="2">
    <source>
        <dbReference type="Proteomes" id="UP001154282"/>
    </source>
</evidence>
<dbReference type="EMBL" id="CAMGYJ010000009">
    <property type="protein sequence ID" value="CAI0541782.1"/>
    <property type="molecule type" value="Genomic_DNA"/>
</dbReference>
<protein>
    <submittedName>
        <fullName evidence="1">Uncharacterized protein</fullName>
    </submittedName>
</protein>
<keyword evidence="2" id="KW-1185">Reference proteome</keyword>
<reference evidence="1" key="1">
    <citation type="submission" date="2022-08" db="EMBL/GenBank/DDBJ databases">
        <authorList>
            <person name="Gutierrez-Valencia J."/>
        </authorList>
    </citation>
    <scope>NUCLEOTIDE SEQUENCE</scope>
</reference>
<comment type="caution">
    <text evidence="1">The sequence shown here is derived from an EMBL/GenBank/DDBJ whole genome shotgun (WGS) entry which is preliminary data.</text>
</comment>
<accession>A0AAV0QBX8</accession>
<gene>
    <name evidence="1" type="ORF">LITE_LOCUS42237</name>
</gene>
<dbReference type="AlphaFoldDB" id="A0AAV0QBX8"/>
<sequence>MTPRIYVVYPDFGPVHGNNSSGVFLYYNNGRLQRFSRYKK</sequence>
<proteinExistence type="predicted"/>
<organism evidence="1 2">
    <name type="scientific">Linum tenue</name>
    <dbReference type="NCBI Taxonomy" id="586396"/>
    <lineage>
        <taxon>Eukaryota</taxon>
        <taxon>Viridiplantae</taxon>
        <taxon>Streptophyta</taxon>
        <taxon>Embryophyta</taxon>
        <taxon>Tracheophyta</taxon>
        <taxon>Spermatophyta</taxon>
        <taxon>Magnoliopsida</taxon>
        <taxon>eudicotyledons</taxon>
        <taxon>Gunneridae</taxon>
        <taxon>Pentapetalae</taxon>
        <taxon>rosids</taxon>
        <taxon>fabids</taxon>
        <taxon>Malpighiales</taxon>
        <taxon>Linaceae</taxon>
        <taxon>Linum</taxon>
    </lineage>
</organism>